<evidence type="ECO:0000313" key="1">
    <source>
        <dbReference type="EMBL" id="SNR49059.1"/>
    </source>
</evidence>
<proteinExistence type="predicted"/>
<name>A0A238WTU7_9ACTN</name>
<dbReference type="EMBL" id="FZNR01000002">
    <property type="protein sequence ID" value="SNR49059.1"/>
    <property type="molecule type" value="Genomic_DNA"/>
</dbReference>
<evidence type="ECO:0000313" key="2">
    <source>
        <dbReference type="Proteomes" id="UP000198415"/>
    </source>
</evidence>
<sequence length="111" mass="11479">MSAAKAKGTRWEGVIAAYLVESGFPGVERRALAGVADKGDIAGLPVVVEAKNCKTTTLAAWVDEATVEAANAGVAVGVVWHHRRGKASAADGFVTMSGAAFVELLRQAVRD</sequence>
<evidence type="ECO:0008006" key="3">
    <source>
        <dbReference type="Google" id="ProtNLM"/>
    </source>
</evidence>
<dbReference type="AlphaFoldDB" id="A0A238WTU7"/>
<reference evidence="1 2" key="1">
    <citation type="submission" date="2017-06" db="EMBL/GenBank/DDBJ databases">
        <authorList>
            <person name="Kim H.J."/>
            <person name="Triplett B.A."/>
        </authorList>
    </citation>
    <scope>NUCLEOTIDE SEQUENCE [LARGE SCALE GENOMIC DNA]</scope>
    <source>
        <strain evidence="1 2">DSM 43151</strain>
    </source>
</reference>
<accession>A0A238WTU7</accession>
<protein>
    <recommendedName>
        <fullName evidence="3">Holliday junction resolvase</fullName>
    </recommendedName>
</protein>
<dbReference type="OrthoDB" id="3630198at2"/>
<gene>
    <name evidence="1" type="ORF">SAMN06264365_102828</name>
</gene>
<dbReference type="RefSeq" id="WP_089292570.1">
    <property type="nucleotide sequence ID" value="NZ_BOMU01000017.1"/>
</dbReference>
<organism evidence="1 2">
    <name type="scientific">Actinoplanes regularis</name>
    <dbReference type="NCBI Taxonomy" id="52697"/>
    <lineage>
        <taxon>Bacteria</taxon>
        <taxon>Bacillati</taxon>
        <taxon>Actinomycetota</taxon>
        <taxon>Actinomycetes</taxon>
        <taxon>Micromonosporales</taxon>
        <taxon>Micromonosporaceae</taxon>
        <taxon>Actinoplanes</taxon>
    </lineage>
</organism>
<dbReference type="Proteomes" id="UP000198415">
    <property type="component" value="Unassembled WGS sequence"/>
</dbReference>
<keyword evidence="2" id="KW-1185">Reference proteome</keyword>